<protein>
    <submittedName>
        <fullName evidence="2">Uncharacterized protein</fullName>
    </submittedName>
</protein>
<dbReference type="RefSeq" id="WP_054373355.1">
    <property type="nucleotide sequence ID" value="NZ_AZYO01000038.1"/>
</dbReference>
<evidence type="ECO:0000313" key="2">
    <source>
        <dbReference type="EMBL" id="KOS55399.1"/>
    </source>
</evidence>
<feature type="region of interest" description="Disordered" evidence="1">
    <location>
        <begin position="58"/>
        <end position="79"/>
    </location>
</feature>
<comment type="caution">
    <text evidence="2">The sequence shown here is derived from an EMBL/GenBank/DDBJ whole genome shotgun (WGS) entry which is preliminary data.</text>
</comment>
<organism evidence="2 3">
    <name type="scientific">Rhodococcus rhodochrous KG-21</name>
    <dbReference type="NCBI Taxonomy" id="1441923"/>
    <lineage>
        <taxon>Bacteria</taxon>
        <taxon>Bacillati</taxon>
        <taxon>Actinomycetota</taxon>
        <taxon>Actinomycetes</taxon>
        <taxon>Mycobacteriales</taxon>
        <taxon>Nocardiaceae</taxon>
        <taxon>Rhodococcus</taxon>
    </lineage>
</organism>
<feature type="compositionally biased region" description="Gly residues" evidence="1">
    <location>
        <begin position="67"/>
        <end position="79"/>
    </location>
</feature>
<evidence type="ECO:0000313" key="3">
    <source>
        <dbReference type="Proteomes" id="UP000037712"/>
    </source>
</evidence>
<evidence type="ECO:0000256" key="1">
    <source>
        <dbReference type="SAM" id="MobiDB-lite"/>
    </source>
</evidence>
<reference evidence="2 3" key="1">
    <citation type="journal article" date="2015" name="Genome Announc.">
        <title>Draft Genome Sequence of Rhodococcus rhodochrous Strain KG-21, a Soil Isolate from Oil Fields of Krishna-Godavari Basin, India.</title>
        <authorList>
            <person name="Dawar C."/>
            <person name="Aggarwal R.K."/>
        </authorList>
    </citation>
    <scope>NUCLEOTIDE SEQUENCE [LARGE SCALE GENOMIC DNA]</scope>
    <source>
        <strain evidence="2 3">KG-21</strain>
    </source>
</reference>
<dbReference type="EMBL" id="AZYO01000038">
    <property type="protein sequence ID" value="KOS55399.1"/>
    <property type="molecule type" value="Genomic_DNA"/>
</dbReference>
<name>A0A0M8PMU4_RHORH</name>
<gene>
    <name evidence="2" type="ORF">Z051_14935</name>
</gene>
<dbReference type="PATRIC" id="fig|1441923.3.peg.3270"/>
<accession>A0A0M8PMU4</accession>
<dbReference type="AlphaFoldDB" id="A0A0M8PMU4"/>
<proteinExistence type="predicted"/>
<feature type="region of interest" description="Disordered" evidence="1">
    <location>
        <begin position="1"/>
        <end position="30"/>
    </location>
</feature>
<dbReference type="Proteomes" id="UP000037712">
    <property type="component" value="Unassembled WGS sequence"/>
</dbReference>
<reference evidence="3" key="2">
    <citation type="submission" date="2015-01" db="EMBL/GenBank/DDBJ databases">
        <title>Draft genome sequence of potential hydrocarbon metabolising strain of Rhodococcus rhodochrous.</title>
        <authorList>
            <person name="Aggarwal R.K."/>
            <person name="Dawar C."/>
        </authorList>
    </citation>
    <scope>NUCLEOTIDE SEQUENCE [LARGE SCALE GENOMIC DNA]</scope>
    <source>
        <strain evidence="3">KG-21</strain>
    </source>
</reference>
<sequence length="79" mass="8245">MHDQQPEPPVSLRQSDPAVDGNSEKGRNGARFNRYAISLGALLSSACIGEAQQVQAQPVSDPHAWVGGWGGVMGDGDGD</sequence>